<dbReference type="Pfam" id="PF12511">
    <property type="entry name" value="DUF3716"/>
    <property type="match status" value="1"/>
</dbReference>
<comment type="caution">
    <text evidence="2">The sequence shown here is derived from an EMBL/GenBank/DDBJ whole genome shotgun (WGS) entry which is preliminary data.</text>
</comment>
<dbReference type="EMBL" id="JAZAVJ010000076">
    <property type="protein sequence ID" value="KAK7415869.1"/>
    <property type="molecule type" value="Genomic_DNA"/>
</dbReference>
<evidence type="ECO:0000313" key="3">
    <source>
        <dbReference type="Proteomes" id="UP001498476"/>
    </source>
</evidence>
<organism evidence="2 3">
    <name type="scientific">Neonectria punicea</name>
    <dbReference type="NCBI Taxonomy" id="979145"/>
    <lineage>
        <taxon>Eukaryota</taxon>
        <taxon>Fungi</taxon>
        <taxon>Dikarya</taxon>
        <taxon>Ascomycota</taxon>
        <taxon>Pezizomycotina</taxon>
        <taxon>Sordariomycetes</taxon>
        <taxon>Hypocreomycetidae</taxon>
        <taxon>Hypocreales</taxon>
        <taxon>Nectriaceae</taxon>
        <taxon>Neonectria</taxon>
    </lineage>
</organism>
<name>A0ABR1H422_9HYPO</name>
<accession>A0ABR1H422</accession>
<dbReference type="InterPro" id="IPR022190">
    <property type="entry name" value="DUF3716"/>
</dbReference>
<sequence>MPVRARGFKVIKPAAAPASMYSSVARGSAGRTSSLSSVAHGQLEQFAQQAATPNVITDVHGINGSNSVSQHPAASFSSTEVHADGSEEHDEEDDDDMHLKLQALSNSDGIAEGLQSLQQALASTDVTDFSMSMDDSMDSFMSDHNGARLTAADVALDMYGDSIKIDSALCRKLAGETALRDPTQRRSEQKLNLERRSNVEAMLAHITGQKVARSCKNCHKGHGPWNDCVVYDGQIEQSSRTAGPLWPRRICRYAFHIPANPSASPPGSGFRVPGYGVYVSVYIVNDVPAHDVDVPAYDVDVPAYVVDVPADVVDTPCNNVLGSYFPRECVLPVIPV</sequence>
<evidence type="ECO:0000313" key="2">
    <source>
        <dbReference type="EMBL" id="KAK7415869.1"/>
    </source>
</evidence>
<dbReference type="Proteomes" id="UP001498476">
    <property type="component" value="Unassembled WGS sequence"/>
</dbReference>
<feature type="compositionally biased region" description="Polar residues" evidence="1">
    <location>
        <begin position="63"/>
        <end position="80"/>
    </location>
</feature>
<gene>
    <name evidence="2" type="ORF">QQX98_005558</name>
</gene>
<protein>
    <submittedName>
        <fullName evidence="2">Uncharacterized protein</fullName>
    </submittedName>
</protein>
<proteinExistence type="predicted"/>
<feature type="region of interest" description="Disordered" evidence="1">
    <location>
        <begin position="57"/>
        <end position="95"/>
    </location>
</feature>
<reference evidence="2 3" key="1">
    <citation type="journal article" date="2025" name="Microbiol. Resour. Announc.">
        <title>Draft genome sequences for Neonectria magnoliae and Neonectria punicea, canker pathogens of Liriodendron tulipifera and Acer saccharum in West Virginia.</title>
        <authorList>
            <person name="Petronek H.M."/>
            <person name="Kasson M.T."/>
            <person name="Metheny A.M."/>
            <person name="Stauder C.M."/>
            <person name="Lovett B."/>
            <person name="Lynch S.C."/>
            <person name="Garnas J.R."/>
            <person name="Kasson L.R."/>
            <person name="Stajich J.E."/>
        </authorList>
    </citation>
    <scope>NUCLEOTIDE SEQUENCE [LARGE SCALE GENOMIC DNA]</scope>
    <source>
        <strain evidence="2 3">NRRL 64653</strain>
    </source>
</reference>
<evidence type="ECO:0000256" key="1">
    <source>
        <dbReference type="SAM" id="MobiDB-lite"/>
    </source>
</evidence>
<keyword evidence="3" id="KW-1185">Reference proteome</keyword>